<organism evidence="4 5">
    <name type="scientific">Coccomyxa viridis</name>
    <dbReference type="NCBI Taxonomy" id="1274662"/>
    <lineage>
        <taxon>Eukaryota</taxon>
        <taxon>Viridiplantae</taxon>
        <taxon>Chlorophyta</taxon>
        <taxon>core chlorophytes</taxon>
        <taxon>Trebouxiophyceae</taxon>
        <taxon>Trebouxiophyceae incertae sedis</taxon>
        <taxon>Coccomyxaceae</taxon>
        <taxon>Coccomyxa</taxon>
    </lineage>
</organism>
<sequence length="308" mass="33541">MSLPTAFLGSRGLCISRHQQFSRLHTSLCGQPHSLPSTRKHHSLCEEHMQQRRHFRLCTPVCMGRRSAKIATRKGAQDAKRAKVWGTIAKKIIQAAKACGGDPANARLIEVLKLAKAAEVPKDLIDRNIKKATDKAQADYQEIVYEAYGAGGTGFIMECLTDNVNRSATDVRTAIVKGGGKMADSGSVLFNFQRRGEIYVKGNASTEEEVMDAAMDAGADDVQPATGDDDEVTGFKVLTAPEDFGVVREKLQELGQQIDHDLSGLVYTPLAHVEVEDSAFEMNESILERLLTVDDVDAIHTNCAGLSV</sequence>
<comment type="similarity">
    <text evidence="1">Belongs to the TACO1 family.</text>
</comment>
<evidence type="ECO:0000256" key="1">
    <source>
        <dbReference type="ARBA" id="ARBA00008724"/>
    </source>
</evidence>
<dbReference type="InterPro" id="IPR002876">
    <property type="entry name" value="Transcrip_reg_TACO1-like"/>
</dbReference>
<name>A0ABP1GB71_9CHLO</name>
<dbReference type="Pfam" id="PF20772">
    <property type="entry name" value="TACO1_YebC_N"/>
    <property type="match status" value="1"/>
</dbReference>
<dbReference type="Pfam" id="PF01709">
    <property type="entry name" value="Transcrip_reg"/>
    <property type="match status" value="1"/>
</dbReference>
<dbReference type="NCBIfam" id="TIGR01033">
    <property type="entry name" value="YebC/PmpR family DNA-binding transcriptional regulator"/>
    <property type="match status" value="1"/>
</dbReference>
<dbReference type="PANTHER" id="PTHR12532">
    <property type="entry name" value="TRANSLATIONAL ACTIVATOR OF CYTOCHROME C OXIDASE 1"/>
    <property type="match status" value="1"/>
</dbReference>
<evidence type="ECO:0000259" key="3">
    <source>
        <dbReference type="Pfam" id="PF20772"/>
    </source>
</evidence>
<dbReference type="HAMAP" id="MF_00693">
    <property type="entry name" value="Transcrip_reg_TACO1"/>
    <property type="match status" value="1"/>
</dbReference>
<evidence type="ECO:0000313" key="5">
    <source>
        <dbReference type="Proteomes" id="UP001497392"/>
    </source>
</evidence>
<comment type="caution">
    <text evidence="4">The sequence shown here is derived from an EMBL/GenBank/DDBJ whole genome shotgun (WGS) entry which is preliminary data.</text>
</comment>
<reference evidence="4 5" key="1">
    <citation type="submission" date="2024-06" db="EMBL/GenBank/DDBJ databases">
        <authorList>
            <person name="Kraege A."/>
            <person name="Thomma B."/>
        </authorList>
    </citation>
    <scope>NUCLEOTIDE SEQUENCE [LARGE SCALE GENOMIC DNA]</scope>
</reference>
<dbReference type="Proteomes" id="UP001497392">
    <property type="component" value="Unassembled WGS sequence"/>
</dbReference>
<evidence type="ECO:0000313" key="4">
    <source>
        <dbReference type="EMBL" id="CAL5229087.1"/>
    </source>
</evidence>
<protein>
    <submittedName>
        <fullName evidence="4">G12345 protein</fullName>
    </submittedName>
</protein>
<accession>A0ABP1GB71</accession>
<keyword evidence="5" id="KW-1185">Reference proteome</keyword>
<dbReference type="InterPro" id="IPR026564">
    <property type="entry name" value="Transcrip_reg_TACO1-like_dom3"/>
</dbReference>
<dbReference type="SUPFAM" id="SSF75625">
    <property type="entry name" value="YebC-like"/>
    <property type="match status" value="1"/>
</dbReference>
<dbReference type="NCBIfam" id="NF009044">
    <property type="entry name" value="PRK12378.1"/>
    <property type="match status" value="1"/>
</dbReference>
<dbReference type="InterPro" id="IPR029072">
    <property type="entry name" value="YebC-like"/>
</dbReference>
<dbReference type="EMBL" id="CAXHTA020000019">
    <property type="protein sequence ID" value="CAL5229087.1"/>
    <property type="molecule type" value="Genomic_DNA"/>
</dbReference>
<proteinExistence type="inferred from homology"/>
<dbReference type="InterPro" id="IPR049083">
    <property type="entry name" value="TACO1_YebC_N"/>
</dbReference>
<dbReference type="InterPro" id="IPR048300">
    <property type="entry name" value="TACO1_YebC-like_2nd/3rd_dom"/>
</dbReference>
<evidence type="ECO:0000259" key="2">
    <source>
        <dbReference type="Pfam" id="PF01709"/>
    </source>
</evidence>
<dbReference type="Gene3D" id="3.30.70.980">
    <property type="match status" value="2"/>
</dbReference>
<feature type="domain" description="TACO1/YebC-like N-terminal" evidence="3">
    <location>
        <begin position="66"/>
        <end position="134"/>
    </location>
</feature>
<gene>
    <name evidence="4" type="primary">g12345</name>
    <name evidence="4" type="ORF">VP750_LOCUS10993</name>
</gene>
<feature type="domain" description="TACO1/YebC-like second and third" evidence="2">
    <location>
        <begin position="140"/>
        <end position="302"/>
    </location>
</feature>
<dbReference type="PANTHER" id="PTHR12532:SF0">
    <property type="entry name" value="TRANSLATIONAL ACTIVATOR OF CYTOCHROME C OXIDASE 1"/>
    <property type="match status" value="1"/>
</dbReference>
<dbReference type="InterPro" id="IPR017856">
    <property type="entry name" value="Integrase-like_N"/>
</dbReference>
<dbReference type="Gene3D" id="1.10.10.200">
    <property type="match status" value="1"/>
</dbReference>